<dbReference type="EMBL" id="BDGG01000005">
    <property type="protein sequence ID" value="GAU98835.1"/>
    <property type="molecule type" value="Genomic_DNA"/>
</dbReference>
<dbReference type="Gene3D" id="2.130.10.10">
    <property type="entry name" value="YVTN repeat-like/Quinoprotein amine dehydrogenase"/>
    <property type="match status" value="2"/>
</dbReference>
<dbReference type="InterPro" id="IPR052993">
    <property type="entry name" value="CFA-57"/>
</dbReference>
<name>A0A1D1VDE6_RAMVA</name>
<dbReference type="PANTHER" id="PTHR32215:SF0">
    <property type="entry name" value="CILIA- AND FLAGELLA-ASSOCIATED PROTEIN 57"/>
    <property type="match status" value="1"/>
</dbReference>
<proteinExistence type="predicted"/>
<dbReference type="PROSITE" id="PS50294">
    <property type="entry name" value="WD_REPEATS_REGION"/>
    <property type="match status" value="3"/>
</dbReference>
<sequence length="1468" mass="165982">MAMARGQFLAYAETTDPFATIVIFDLSSFRKKRTLVTNEVGSPKYTALDFSDSGKQIAGLGGAPEFNLVYWWWEKPKVIGQAKVGQEARVVKVCPRDANRIAVCGTGMLKIFRVDENQLKLEPKSVAKVNEYFDFVSLAWVSEFRMLLGTSQGQVVIWEDGTLISDILDPGASLSLYSMKVFKKDGAPNVIDHLILHPHGFLCSSSAGTLKYFELSKDGAYTHQKDLKILIEDKALEYGILDEQRILDLTISPSGETVAVATDKRQIFSVKLRELKRSKDDYYKMKPLCYLLHNNPVHAIDISVRKPLIVTCAADRTIRIWNFYNRGCEIWKKFPEEPHSVAIHPSGFYLLAGFTDKLKMMHILNDDIRTVRELAIRGCREVRFSYGGHLFAAANGSIIQVFSTIQFDNIVSLKGHTSRIRCIVWTRDDFRIFSSSQDGSLFEWNVTRGEILHEIILRGTIFVSIAPAVDGETALAVTADGTLREIVTGQTKRTFTCPLGTLTLVSISQFGKTALFGTVEGKLLLLPFPIPVPDEGENLTWIDIPAHQKEITKATLSHDDQLLITASADGNVFVWKVGEGDLAKVLRRDKPSPYVDEILIEKKELEQRNVQILDLTTKAEEIQLENEYQKRAKDAMYSEKIKDLTDSFTKEIDLLKTKNEKQALEKDQAEQQHQQEMTLMIAKFNHDLLEQERITNQKLLLEYEKYAELIIEKEKQETDFKDQIQEVAASKEDAIERLTVHYETKIESLHSILDKTQREFADYMKEHDELRHMIEEDSDMEIIDIRARYETAIFELKESNMKLKGENGVMKKKINNLLKDIDDHKAEVMKFQADLAKQMSVTKGLEKEIESWKKELKEREENVQEKEKRIHELKKKNQELEKFKFVLDFKIKELRKQIEPKDDEITEQNKKIRELEEQIESLDIKILDLKSEMRTLNTTLEFTRRERDKANQGMKERDVFIRRFQGEMELAVRNISDAQKFRHGFLAIYQNYMVSSSEQSAASICDGSSDQERALANENLELKTAVADAKVQYQRKTDVLSRKLWNMMQQNTNLIEEINIFRREMTALRTRLNLLDTAVQGINPKRKDEFTKIQMLLKDVEEAKMAELEKTGVIDLYRHELRRLHLLLILMRKVLHNDTGPGVQEVISKLQEVQLPPLVGQSKIDLVSDVVIGKVTQAMTNLTQKYPGTHRPGTPYGHRAQVPPKEAALPVFPKPEGEAQVPPKQLQFLKSLMNISEHPPRSKSQQKLEPHSRPPSAKTPSQQQQLQQEAQEGLLNHPTPSKIRTLDHHGRPRPVKAKSKLNQEEPPAVNAGDAPSTPPDSAGVVTIVDTAEVPALSPSPEPPAPPPEGPQENLQPASDVLVPDMPQTQSQNPEEVATSPESQPLAALETVAPSAQRANLPLSEQQPQQSTVPAFEVPASEAPALDAPVGDVLVVETPTSGIPAPAVPALVPQEPVTDGQVNPPQSPS</sequence>
<feature type="compositionally biased region" description="Pro residues" evidence="3">
    <location>
        <begin position="1337"/>
        <end position="1349"/>
    </location>
</feature>
<feature type="repeat" description="WD" evidence="1">
    <location>
        <begin position="413"/>
        <end position="454"/>
    </location>
</feature>
<evidence type="ECO:0000313" key="4">
    <source>
        <dbReference type="EMBL" id="GAU98835.1"/>
    </source>
</evidence>
<reference evidence="4 5" key="1">
    <citation type="journal article" date="2016" name="Nat. Commun.">
        <title>Extremotolerant tardigrade genome and improved radiotolerance of human cultured cells by tardigrade-unique protein.</title>
        <authorList>
            <person name="Hashimoto T."/>
            <person name="Horikawa D.D."/>
            <person name="Saito Y."/>
            <person name="Kuwahara H."/>
            <person name="Kozuka-Hata H."/>
            <person name="Shin-I T."/>
            <person name="Minakuchi Y."/>
            <person name="Ohishi K."/>
            <person name="Motoyama A."/>
            <person name="Aizu T."/>
            <person name="Enomoto A."/>
            <person name="Kondo K."/>
            <person name="Tanaka S."/>
            <person name="Hara Y."/>
            <person name="Koshikawa S."/>
            <person name="Sagara H."/>
            <person name="Miura T."/>
            <person name="Yokobori S."/>
            <person name="Miyagawa K."/>
            <person name="Suzuki Y."/>
            <person name="Kubo T."/>
            <person name="Oyama M."/>
            <person name="Kohara Y."/>
            <person name="Fujiyama A."/>
            <person name="Arakawa K."/>
            <person name="Katayama T."/>
            <person name="Toyoda A."/>
            <person name="Kunieda T."/>
        </authorList>
    </citation>
    <scope>NUCLEOTIDE SEQUENCE [LARGE SCALE GENOMIC DNA]</scope>
    <source>
        <strain evidence="4 5">YOKOZUNA-1</strain>
    </source>
</reference>
<dbReference type="Proteomes" id="UP000186922">
    <property type="component" value="Unassembled WGS sequence"/>
</dbReference>
<protein>
    <recommendedName>
        <fullName evidence="6">Cilia- and flagella-associated protein 57</fullName>
    </recommendedName>
</protein>
<dbReference type="STRING" id="947166.A0A1D1VDE6"/>
<feature type="region of interest" description="Disordered" evidence="3">
    <location>
        <begin position="1445"/>
        <end position="1468"/>
    </location>
</feature>
<feature type="repeat" description="WD" evidence="1">
    <location>
        <begin position="290"/>
        <end position="322"/>
    </location>
</feature>
<dbReference type="PANTHER" id="PTHR32215">
    <property type="entry name" value="CILIA- AND FLAGELLA-ASSOCIATED PROTEIN 57"/>
    <property type="match status" value="1"/>
</dbReference>
<feature type="compositionally biased region" description="Polar residues" evidence="3">
    <location>
        <begin position="1402"/>
        <end position="1412"/>
    </location>
</feature>
<feature type="coiled-coil region" evidence="2">
    <location>
        <begin position="814"/>
        <end position="946"/>
    </location>
</feature>
<evidence type="ECO:0000256" key="2">
    <source>
        <dbReference type="SAM" id="Coils"/>
    </source>
</evidence>
<dbReference type="InterPro" id="IPR011047">
    <property type="entry name" value="Quinoprotein_ADH-like_sf"/>
</dbReference>
<feature type="compositionally biased region" description="Polar residues" evidence="3">
    <location>
        <begin position="1459"/>
        <end position="1468"/>
    </location>
</feature>
<organism evidence="4 5">
    <name type="scientific">Ramazzottius varieornatus</name>
    <name type="common">Water bear</name>
    <name type="synonym">Tardigrade</name>
    <dbReference type="NCBI Taxonomy" id="947166"/>
    <lineage>
        <taxon>Eukaryota</taxon>
        <taxon>Metazoa</taxon>
        <taxon>Ecdysozoa</taxon>
        <taxon>Tardigrada</taxon>
        <taxon>Eutardigrada</taxon>
        <taxon>Parachela</taxon>
        <taxon>Hypsibioidea</taxon>
        <taxon>Ramazzottiidae</taxon>
        <taxon>Ramazzottius</taxon>
    </lineage>
</organism>
<dbReference type="InterPro" id="IPR036322">
    <property type="entry name" value="WD40_repeat_dom_sf"/>
</dbReference>
<keyword evidence="2" id="KW-0175">Coiled coil</keyword>
<dbReference type="PROSITE" id="PS50082">
    <property type="entry name" value="WD_REPEATS_2"/>
    <property type="match status" value="3"/>
</dbReference>
<feature type="compositionally biased region" description="Low complexity" evidence="3">
    <location>
        <begin position="1262"/>
        <end position="1275"/>
    </location>
</feature>
<feature type="repeat" description="WD" evidence="1">
    <location>
        <begin position="544"/>
        <end position="585"/>
    </location>
</feature>
<dbReference type="SUPFAM" id="SSF50998">
    <property type="entry name" value="Quinoprotein alcohol dehydrogenase-like"/>
    <property type="match status" value="1"/>
</dbReference>
<gene>
    <name evidence="4" type="primary">RvY_09925-1</name>
    <name evidence="4" type="synonym">RvY_09925.1</name>
    <name evidence="4" type="ORF">RvY_09925</name>
</gene>
<dbReference type="InterPro" id="IPR001680">
    <property type="entry name" value="WD40_rpt"/>
</dbReference>
<keyword evidence="5" id="KW-1185">Reference proteome</keyword>
<comment type="caution">
    <text evidence="4">The sequence shown here is derived from an EMBL/GenBank/DDBJ whole genome shotgun (WGS) entry which is preliminary data.</text>
</comment>
<dbReference type="SMART" id="SM00320">
    <property type="entry name" value="WD40"/>
    <property type="match status" value="4"/>
</dbReference>
<dbReference type="SUPFAM" id="SSF50978">
    <property type="entry name" value="WD40 repeat-like"/>
    <property type="match status" value="1"/>
</dbReference>
<accession>A0A1D1VDE6</accession>
<dbReference type="Gene3D" id="1.10.287.1490">
    <property type="match status" value="1"/>
</dbReference>
<evidence type="ECO:0000256" key="1">
    <source>
        <dbReference type="PROSITE-ProRule" id="PRU00221"/>
    </source>
</evidence>
<keyword evidence="1" id="KW-0853">WD repeat</keyword>
<dbReference type="Pfam" id="PF00400">
    <property type="entry name" value="WD40"/>
    <property type="match status" value="3"/>
</dbReference>
<evidence type="ECO:0000313" key="5">
    <source>
        <dbReference type="Proteomes" id="UP000186922"/>
    </source>
</evidence>
<evidence type="ECO:0008006" key="6">
    <source>
        <dbReference type="Google" id="ProtNLM"/>
    </source>
</evidence>
<feature type="compositionally biased region" description="Basic residues" evidence="3">
    <location>
        <begin position="1290"/>
        <end position="1299"/>
    </location>
</feature>
<dbReference type="InterPro" id="IPR015943">
    <property type="entry name" value="WD40/YVTN_repeat-like_dom_sf"/>
</dbReference>
<dbReference type="OrthoDB" id="10251741at2759"/>
<feature type="coiled-coil region" evidence="2">
    <location>
        <begin position="652"/>
        <end position="716"/>
    </location>
</feature>
<evidence type="ECO:0000256" key="3">
    <source>
        <dbReference type="SAM" id="MobiDB-lite"/>
    </source>
</evidence>
<feature type="region of interest" description="Disordered" evidence="3">
    <location>
        <begin position="1237"/>
        <end position="1414"/>
    </location>
</feature>